<dbReference type="EMBL" id="JBHULS010000003">
    <property type="protein sequence ID" value="MFD2551817.1"/>
    <property type="molecule type" value="Genomic_DNA"/>
</dbReference>
<evidence type="ECO:0000313" key="1">
    <source>
        <dbReference type="EMBL" id="MFD2551817.1"/>
    </source>
</evidence>
<gene>
    <name evidence="1" type="ORF">ACFSQP_08315</name>
</gene>
<comment type="caution">
    <text evidence="1">The sequence shown here is derived from an EMBL/GenBank/DDBJ whole genome shotgun (WGS) entry which is preliminary data.</text>
</comment>
<proteinExistence type="predicted"/>
<organism evidence="1 2">
    <name type="scientific">Bizionia sediminis</name>
    <dbReference type="NCBI Taxonomy" id="1737064"/>
    <lineage>
        <taxon>Bacteria</taxon>
        <taxon>Pseudomonadati</taxon>
        <taxon>Bacteroidota</taxon>
        <taxon>Flavobacteriia</taxon>
        <taxon>Flavobacteriales</taxon>
        <taxon>Flavobacteriaceae</taxon>
        <taxon>Bizionia</taxon>
    </lineage>
</organism>
<evidence type="ECO:0008006" key="3">
    <source>
        <dbReference type="Google" id="ProtNLM"/>
    </source>
</evidence>
<name>A0ABW5KW45_9FLAO</name>
<dbReference type="PROSITE" id="PS51257">
    <property type="entry name" value="PROKAR_LIPOPROTEIN"/>
    <property type="match status" value="1"/>
</dbReference>
<dbReference type="Proteomes" id="UP001597472">
    <property type="component" value="Unassembled WGS sequence"/>
</dbReference>
<evidence type="ECO:0000313" key="2">
    <source>
        <dbReference type="Proteomes" id="UP001597472"/>
    </source>
</evidence>
<protein>
    <recommendedName>
        <fullName evidence="3">DUF1735 domain-containing protein</fullName>
    </recommendedName>
</protein>
<dbReference type="RefSeq" id="WP_376893334.1">
    <property type="nucleotide sequence ID" value="NZ_JBHULS010000003.1"/>
</dbReference>
<accession>A0ABW5KW45</accession>
<keyword evidence="2" id="KW-1185">Reference proteome</keyword>
<sequence>MKLSVALSVLGLVSTSCTNDDDHNLINTGDQKPLATTSVTSLTLKEGETKVIPFTISKPLTKVSYFHISAVSGSAVAGKIDPEDETEIGDFIAGEEDNNADFGDPNDGYLVRVPGNATSFDIPVTALFDLDQEEGDKNVRLKITATGTRTIITPGDVFVDVSIKDFNYCLWTLEMNDAYADGWQGAYITVDSDGIAVDYSLEDGATETIQVPVGSPFVISYVSGTTGTTSPNQPGSPGWEEEVTYTLTSPGGTVYSDGPVPAVGVIVDGTDNCN</sequence>
<reference evidence="2" key="1">
    <citation type="journal article" date="2019" name="Int. J. Syst. Evol. Microbiol.">
        <title>The Global Catalogue of Microorganisms (GCM) 10K type strain sequencing project: providing services to taxonomists for standard genome sequencing and annotation.</title>
        <authorList>
            <consortium name="The Broad Institute Genomics Platform"/>
            <consortium name="The Broad Institute Genome Sequencing Center for Infectious Disease"/>
            <person name="Wu L."/>
            <person name="Ma J."/>
        </authorList>
    </citation>
    <scope>NUCLEOTIDE SEQUENCE [LARGE SCALE GENOMIC DNA]</scope>
    <source>
        <strain evidence="2">KCTC 42587</strain>
    </source>
</reference>